<dbReference type="Pfam" id="PF11258">
    <property type="entry name" value="DUF3048"/>
    <property type="match status" value="1"/>
</dbReference>
<evidence type="ECO:0000259" key="1">
    <source>
        <dbReference type="Pfam" id="PF11258"/>
    </source>
</evidence>
<dbReference type="InterPro" id="IPR021416">
    <property type="entry name" value="DUF3048_N"/>
</dbReference>
<feature type="domain" description="DUF3048" evidence="1">
    <location>
        <begin position="3"/>
        <end position="125"/>
    </location>
</feature>
<protein>
    <submittedName>
        <fullName evidence="3">Unannotated protein</fullName>
    </submittedName>
</protein>
<accession>A0A6J7G8N6</accession>
<dbReference type="EMBL" id="CAFBMR010000001">
    <property type="protein sequence ID" value="CAB4899739.1"/>
    <property type="molecule type" value="Genomic_DNA"/>
</dbReference>
<dbReference type="AlphaFoldDB" id="A0A6J7G8N6"/>
<evidence type="ECO:0000313" key="3">
    <source>
        <dbReference type="EMBL" id="CAB4899739.1"/>
    </source>
</evidence>
<dbReference type="Pfam" id="PF17479">
    <property type="entry name" value="DUF3048_C"/>
    <property type="match status" value="1"/>
</dbReference>
<dbReference type="InterPro" id="IPR023158">
    <property type="entry name" value="YerB-like_sf"/>
</dbReference>
<dbReference type="SUPFAM" id="SSF159774">
    <property type="entry name" value="YerB-like"/>
    <property type="match status" value="1"/>
</dbReference>
<dbReference type="InterPro" id="IPR035328">
    <property type="entry name" value="DUF3048_C"/>
</dbReference>
<evidence type="ECO:0000259" key="2">
    <source>
        <dbReference type="Pfam" id="PF17479"/>
    </source>
</evidence>
<reference evidence="3" key="1">
    <citation type="submission" date="2020-05" db="EMBL/GenBank/DDBJ databases">
        <authorList>
            <person name="Chiriac C."/>
            <person name="Salcher M."/>
            <person name="Ghai R."/>
            <person name="Kavagutti S V."/>
        </authorList>
    </citation>
    <scope>NUCLEOTIDE SEQUENCE</scope>
</reference>
<proteinExistence type="predicted"/>
<name>A0A6J7G8N6_9ZZZZ</name>
<dbReference type="Gene3D" id="3.50.90.10">
    <property type="entry name" value="YerB-like"/>
    <property type="match status" value="1"/>
</dbReference>
<gene>
    <name evidence="3" type="ORF">UFOPK3610_00052</name>
</gene>
<sequence>MMVIKIPNTGRAQPHAGLTQADIVYVEEVEWGLTRIAAVFSSNVPDVVGPVRSARISDIELLAQYGKPIFAFSGAQQKMQPVIAAASLFNESAEAASQAYFRDDSRRSPDNEMVRPKDLLKLAPDASVARDIGFQFAVEPPPGGEVANTVSVRWPDSHVSFEWKTGQGYVVSFDGNLAQAAEGGGQAASTVVIQYVKQTDSGYGDMYGGHTPLAHTVGTGQALVLRDGLVWKTTWNRPEATGGTTFTLADGSPMPFAIGQPWVLLVNDQMKAVLG</sequence>
<organism evidence="3">
    <name type="scientific">freshwater metagenome</name>
    <dbReference type="NCBI Taxonomy" id="449393"/>
    <lineage>
        <taxon>unclassified sequences</taxon>
        <taxon>metagenomes</taxon>
        <taxon>ecological metagenomes</taxon>
    </lineage>
</organism>
<feature type="domain" description="DUF3048" evidence="2">
    <location>
        <begin position="151"/>
        <end position="263"/>
    </location>
</feature>